<comment type="caution">
    <text evidence="2">The sequence shown here is derived from an EMBL/GenBank/DDBJ whole genome shotgun (WGS) entry which is preliminary data.</text>
</comment>
<dbReference type="AlphaFoldDB" id="A0A6I4TW02"/>
<evidence type="ECO:0000313" key="2">
    <source>
        <dbReference type="EMBL" id="MXP00237.1"/>
    </source>
</evidence>
<keyword evidence="3" id="KW-1185">Reference proteome</keyword>
<dbReference type="SUPFAM" id="SSF54427">
    <property type="entry name" value="NTF2-like"/>
    <property type="match status" value="1"/>
</dbReference>
<name>A0A6I4TW02_9SPHN</name>
<evidence type="ECO:0000259" key="1">
    <source>
        <dbReference type="Pfam" id="PF12680"/>
    </source>
</evidence>
<accession>A0A6I4TW02</accession>
<dbReference type="Pfam" id="PF12680">
    <property type="entry name" value="SnoaL_2"/>
    <property type="match status" value="1"/>
</dbReference>
<dbReference type="InterPro" id="IPR037401">
    <property type="entry name" value="SnoaL-like"/>
</dbReference>
<dbReference type="Proteomes" id="UP000469430">
    <property type="component" value="Unassembled WGS sequence"/>
</dbReference>
<reference evidence="2 3" key="1">
    <citation type="submission" date="2019-12" db="EMBL/GenBank/DDBJ databases">
        <title>Genomic-based taxomic classification of the family Erythrobacteraceae.</title>
        <authorList>
            <person name="Xu L."/>
        </authorList>
    </citation>
    <scope>NUCLEOTIDE SEQUENCE [LARGE SCALE GENOMIC DNA]</scope>
    <source>
        <strain evidence="2 3">S36</strain>
    </source>
</reference>
<protein>
    <submittedName>
        <fullName evidence="2">DUF4440 domain-containing protein</fullName>
    </submittedName>
</protein>
<dbReference type="Gene3D" id="3.10.450.50">
    <property type="match status" value="1"/>
</dbReference>
<evidence type="ECO:0000313" key="3">
    <source>
        <dbReference type="Proteomes" id="UP000469430"/>
    </source>
</evidence>
<sequence>MNEQDFRSYIAAFNARDFAGFSKYYADNVEFNLGDRKQIIGAQGIVDFYTGVFDHIQEELEVVDLIVAPDGAALHSRTKFTTIKDWPDFEIWPTVAGDVRLVESINMYRTRNGKIVQIKSGRYSSK</sequence>
<gene>
    <name evidence="2" type="ORF">GRI97_14680</name>
</gene>
<dbReference type="OrthoDB" id="26840at2"/>
<dbReference type="InterPro" id="IPR032710">
    <property type="entry name" value="NTF2-like_dom_sf"/>
</dbReference>
<dbReference type="RefSeq" id="WP_161391960.1">
    <property type="nucleotide sequence ID" value="NZ_JBHSCP010000002.1"/>
</dbReference>
<organism evidence="2 3">
    <name type="scientific">Croceibacterium xixiisoli</name>
    <dbReference type="NCBI Taxonomy" id="1476466"/>
    <lineage>
        <taxon>Bacteria</taxon>
        <taxon>Pseudomonadati</taxon>
        <taxon>Pseudomonadota</taxon>
        <taxon>Alphaproteobacteria</taxon>
        <taxon>Sphingomonadales</taxon>
        <taxon>Erythrobacteraceae</taxon>
        <taxon>Croceibacterium</taxon>
    </lineage>
</organism>
<feature type="domain" description="SnoaL-like" evidence="1">
    <location>
        <begin position="7"/>
        <end position="117"/>
    </location>
</feature>
<proteinExistence type="predicted"/>
<dbReference type="EMBL" id="WTYJ01000003">
    <property type="protein sequence ID" value="MXP00237.1"/>
    <property type="molecule type" value="Genomic_DNA"/>
</dbReference>